<feature type="region of interest" description="Disordered" evidence="1">
    <location>
        <begin position="318"/>
        <end position="342"/>
    </location>
</feature>
<evidence type="ECO:0000313" key="2">
    <source>
        <dbReference type="EMBL" id="CAD7702640.1"/>
    </source>
</evidence>
<sequence>VVYPKYEEALRLGLEAFSKTRTNKFRRQLPHILGTVEFQSDSQAPGIRSVDTFGPTAANAPRGKEVTALDSPSTAASVGTGSSDFARMAQDIVDSFQLGDPHRGRQGAAASLSANSGSITSVPETSLDEADGELAPALVVECRAHVAEVEDGFPAGGIGEGLPSPDGWGMVRQGLDAGGSPGRRAHDSMSLSENGAWHSASSGSEGPSPSVEFVGDSREGRDSLQMLGALFRQATSKLVMGSVASMATGDVPKKDRRSDSNSVGPAGSDKDAEAVAEGLLLEEAETSQGAGLTCSLSGALEEGLFDDDELKAELERLSASGTAGQASSKPTAMGDDHLTAGSFSANQDLNAALDCERVSPQPGNKGGTARKGAALSCIPEERDSPGAHLSGIDQQALGKENNY</sequence>
<feature type="compositionally biased region" description="Low complexity" evidence="1">
    <location>
        <begin position="107"/>
        <end position="118"/>
    </location>
</feature>
<accession>A0A8S1JFB5</accession>
<keyword evidence="3" id="KW-1185">Reference proteome</keyword>
<dbReference type="AlphaFoldDB" id="A0A8S1JFB5"/>
<organism evidence="2 3">
    <name type="scientific">Ostreobium quekettii</name>
    <dbReference type="NCBI Taxonomy" id="121088"/>
    <lineage>
        <taxon>Eukaryota</taxon>
        <taxon>Viridiplantae</taxon>
        <taxon>Chlorophyta</taxon>
        <taxon>core chlorophytes</taxon>
        <taxon>Ulvophyceae</taxon>
        <taxon>TCBD clade</taxon>
        <taxon>Bryopsidales</taxon>
        <taxon>Ostreobineae</taxon>
        <taxon>Ostreobiaceae</taxon>
        <taxon>Ostreobium</taxon>
    </lineage>
</organism>
<feature type="region of interest" description="Disordered" evidence="1">
    <location>
        <begin position="249"/>
        <end position="273"/>
    </location>
</feature>
<dbReference type="Proteomes" id="UP000708148">
    <property type="component" value="Unassembled WGS sequence"/>
</dbReference>
<feature type="non-terminal residue" evidence="2">
    <location>
        <position position="1"/>
    </location>
</feature>
<gene>
    <name evidence="2" type="ORF">OSTQU699_LOCUS7997</name>
</gene>
<feature type="compositionally biased region" description="Low complexity" evidence="1">
    <location>
        <begin position="199"/>
        <end position="210"/>
    </location>
</feature>
<feature type="region of interest" description="Disordered" evidence="1">
    <location>
        <begin position="356"/>
        <end position="403"/>
    </location>
</feature>
<name>A0A8S1JFB5_9CHLO</name>
<feature type="region of interest" description="Disordered" evidence="1">
    <location>
        <begin position="97"/>
        <end position="124"/>
    </location>
</feature>
<comment type="caution">
    <text evidence="2">The sequence shown here is derived from an EMBL/GenBank/DDBJ whole genome shotgun (WGS) entry which is preliminary data.</text>
</comment>
<evidence type="ECO:0000256" key="1">
    <source>
        <dbReference type="SAM" id="MobiDB-lite"/>
    </source>
</evidence>
<dbReference type="EMBL" id="CAJHUC010001898">
    <property type="protein sequence ID" value="CAD7702640.1"/>
    <property type="molecule type" value="Genomic_DNA"/>
</dbReference>
<dbReference type="OrthoDB" id="10680912at2759"/>
<proteinExistence type="predicted"/>
<protein>
    <submittedName>
        <fullName evidence="2">Uncharacterized protein</fullName>
    </submittedName>
</protein>
<evidence type="ECO:0000313" key="3">
    <source>
        <dbReference type="Proteomes" id="UP000708148"/>
    </source>
</evidence>
<reference evidence="2" key="1">
    <citation type="submission" date="2020-12" db="EMBL/GenBank/DDBJ databases">
        <authorList>
            <person name="Iha C."/>
        </authorList>
    </citation>
    <scope>NUCLEOTIDE SEQUENCE</scope>
</reference>
<feature type="region of interest" description="Disordered" evidence="1">
    <location>
        <begin position="173"/>
        <end position="218"/>
    </location>
</feature>
<feature type="compositionally biased region" description="Polar residues" evidence="1">
    <location>
        <begin position="319"/>
        <end position="330"/>
    </location>
</feature>